<feature type="signal peptide" evidence="1">
    <location>
        <begin position="1"/>
        <end position="22"/>
    </location>
</feature>
<organism evidence="2 3">
    <name type="scientific">Dichomitus squalens</name>
    <dbReference type="NCBI Taxonomy" id="114155"/>
    <lineage>
        <taxon>Eukaryota</taxon>
        <taxon>Fungi</taxon>
        <taxon>Dikarya</taxon>
        <taxon>Basidiomycota</taxon>
        <taxon>Agaricomycotina</taxon>
        <taxon>Agaricomycetes</taxon>
        <taxon>Polyporales</taxon>
        <taxon>Polyporaceae</taxon>
        <taxon>Dichomitus</taxon>
    </lineage>
</organism>
<dbReference type="Proteomes" id="UP000292082">
    <property type="component" value="Unassembled WGS sequence"/>
</dbReference>
<evidence type="ECO:0000313" key="3">
    <source>
        <dbReference type="Proteomes" id="UP000292082"/>
    </source>
</evidence>
<reference evidence="2 3" key="1">
    <citation type="submission" date="2019-01" db="EMBL/GenBank/DDBJ databases">
        <title>Draft genome sequences of three monokaryotic isolates of the white-rot basidiomycete fungus Dichomitus squalens.</title>
        <authorList>
            <consortium name="DOE Joint Genome Institute"/>
            <person name="Lopez S.C."/>
            <person name="Andreopoulos B."/>
            <person name="Pangilinan J."/>
            <person name="Lipzen A."/>
            <person name="Riley R."/>
            <person name="Ahrendt S."/>
            <person name="Ng V."/>
            <person name="Barry K."/>
            <person name="Daum C."/>
            <person name="Grigoriev I.V."/>
            <person name="Hilden K.S."/>
            <person name="Makela M.R."/>
            <person name="de Vries R.P."/>
        </authorList>
    </citation>
    <scope>NUCLEOTIDE SEQUENCE [LARGE SCALE GENOMIC DNA]</scope>
    <source>
        <strain evidence="2 3">CBS 464.89</strain>
    </source>
</reference>
<dbReference type="AlphaFoldDB" id="A0A4V2K7J9"/>
<name>A0A4V2K7J9_9APHY</name>
<protein>
    <recommendedName>
        <fullName evidence="4">Secreted protein</fullName>
    </recommendedName>
</protein>
<sequence>MLVCYKAHMLLFSLGHGSATSALPCHVSTNSDNSIRTRRYVGHLIGVCLAMSLTFRHSNPSYHVRYTHSPPINIALSCSYGIAQSKSHPGHDVRIAAPERMRQFSRQRAVLGLCGLLISASFL</sequence>
<feature type="chain" id="PRO_5020641951" description="Secreted protein" evidence="1">
    <location>
        <begin position="23"/>
        <end position="123"/>
    </location>
</feature>
<evidence type="ECO:0000256" key="1">
    <source>
        <dbReference type="SAM" id="SignalP"/>
    </source>
</evidence>
<keyword evidence="1" id="KW-0732">Signal</keyword>
<dbReference type="EMBL" id="ML145153">
    <property type="protein sequence ID" value="TBU56348.1"/>
    <property type="molecule type" value="Genomic_DNA"/>
</dbReference>
<evidence type="ECO:0008006" key="4">
    <source>
        <dbReference type="Google" id="ProtNLM"/>
    </source>
</evidence>
<accession>A0A4V2K7J9</accession>
<gene>
    <name evidence="2" type="ORF">BD310DRAFT_631243</name>
</gene>
<proteinExistence type="predicted"/>
<evidence type="ECO:0000313" key="2">
    <source>
        <dbReference type="EMBL" id="TBU56348.1"/>
    </source>
</evidence>
<keyword evidence="3" id="KW-1185">Reference proteome</keyword>